<protein>
    <submittedName>
        <fullName evidence="3">Uncharacterized protein</fullName>
    </submittedName>
</protein>
<proteinExistence type="predicted"/>
<evidence type="ECO:0000256" key="2">
    <source>
        <dbReference type="PROSITE-ProRule" id="PRU00708"/>
    </source>
</evidence>
<dbReference type="Pfam" id="PF20431">
    <property type="entry name" value="E_motif"/>
    <property type="match status" value="1"/>
</dbReference>
<dbReference type="PANTHER" id="PTHR47926:SF346">
    <property type="entry name" value="PENTATRICOPEPTIDE REPEAT-CONTAINING PROTEIN"/>
    <property type="match status" value="1"/>
</dbReference>
<feature type="repeat" description="PPR" evidence="2">
    <location>
        <begin position="232"/>
        <end position="266"/>
    </location>
</feature>
<feature type="repeat" description="PPR" evidence="2">
    <location>
        <begin position="305"/>
        <end position="335"/>
    </location>
</feature>
<dbReference type="FunFam" id="1.25.40.10:FF:000442">
    <property type="entry name" value="Pentatricopeptide repeat-containing protein At3g49710"/>
    <property type="match status" value="1"/>
</dbReference>
<dbReference type="AlphaFoldDB" id="A0AAF1AIW9"/>
<dbReference type="GO" id="GO:0009451">
    <property type="term" value="P:RNA modification"/>
    <property type="evidence" value="ECO:0007669"/>
    <property type="project" value="InterPro"/>
</dbReference>
<keyword evidence="1" id="KW-0677">Repeat</keyword>
<feature type="repeat" description="PPR" evidence="2">
    <location>
        <begin position="336"/>
        <end position="370"/>
    </location>
</feature>
<dbReference type="InterPro" id="IPR011990">
    <property type="entry name" value="TPR-like_helical_dom_sf"/>
</dbReference>
<reference evidence="3" key="2">
    <citation type="submission" date="2022-03" db="EMBL/GenBank/DDBJ databases">
        <title>Draft title - Genomic analysis of global carrot germplasm unveils the trajectory of domestication and the origin of high carotenoid orange carrot.</title>
        <authorList>
            <person name="Iorizzo M."/>
            <person name="Ellison S."/>
            <person name="Senalik D."/>
            <person name="Macko-Podgorni A."/>
            <person name="Grzebelus D."/>
            <person name="Bostan H."/>
            <person name="Rolling W."/>
            <person name="Curaba J."/>
            <person name="Simon P."/>
        </authorList>
    </citation>
    <scope>NUCLEOTIDE SEQUENCE</scope>
    <source>
        <tissue evidence="3">Leaf</tissue>
    </source>
</reference>
<evidence type="ECO:0000313" key="4">
    <source>
        <dbReference type="Proteomes" id="UP000077755"/>
    </source>
</evidence>
<dbReference type="FunFam" id="1.25.40.10:FF:000090">
    <property type="entry name" value="Pentatricopeptide repeat-containing protein, chloroplastic"/>
    <property type="match status" value="1"/>
</dbReference>
<feature type="repeat" description="PPR" evidence="2">
    <location>
        <begin position="67"/>
        <end position="101"/>
    </location>
</feature>
<dbReference type="GO" id="GO:0003723">
    <property type="term" value="F:RNA binding"/>
    <property type="evidence" value="ECO:0007669"/>
    <property type="project" value="InterPro"/>
</dbReference>
<organism evidence="3 4">
    <name type="scientific">Daucus carota subsp. sativus</name>
    <name type="common">Carrot</name>
    <dbReference type="NCBI Taxonomy" id="79200"/>
    <lineage>
        <taxon>Eukaryota</taxon>
        <taxon>Viridiplantae</taxon>
        <taxon>Streptophyta</taxon>
        <taxon>Embryophyta</taxon>
        <taxon>Tracheophyta</taxon>
        <taxon>Spermatophyta</taxon>
        <taxon>Magnoliopsida</taxon>
        <taxon>eudicotyledons</taxon>
        <taxon>Gunneridae</taxon>
        <taxon>Pentapetalae</taxon>
        <taxon>asterids</taxon>
        <taxon>campanulids</taxon>
        <taxon>Apiales</taxon>
        <taxon>Apiaceae</taxon>
        <taxon>Apioideae</taxon>
        <taxon>Scandiceae</taxon>
        <taxon>Daucinae</taxon>
        <taxon>Daucus</taxon>
        <taxon>Daucus sect. Daucus</taxon>
    </lineage>
</organism>
<dbReference type="Pfam" id="PF13041">
    <property type="entry name" value="PPR_2"/>
    <property type="match status" value="2"/>
</dbReference>
<dbReference type="PANTHER" id="PTHR47926">
    <property type="entry name" value="PENTATRICOPEPTIDE REPEAT-CONTAINING PROTEIN"/>
    <property type="match status" value="1"/>
</dbReference>
<dbReference type="InterPro" id="IPR002885">
    <property type="entry name" value="PPR_rpt"/>
</dbReference>
<dbReference type="FunFam" id="1.25.40.10:FF:000348">
    <property type="entry name" value="Pentatricopeptide repeat-containing protein chloroplastic"/>
    <property type="match status" value="1"/>
</dbReference>
<sequence>MHHHYTALFTQCLKTQNLNLGKQLHSHLIKTSLTLDTFYTNRLIDIYCRCNSLESAQKAFNQLPAKNTHSWNTIISGFSRIGCFKKAHHLFDQMPERNVVSYNLLMSSLTRHGFYGESVGVFRRMQGECGFGFMDGFSFVSVVHTCACLGEVKLLRVVHGVGIVIGLEFDVVGCNALVDAYGKCGDPDHAYLVFSRMVERDIVSWTSMVGSYARVSRLDDACSVFDQMPVKNTVSWTALIAGFAQSGQGKEALNLFEQMLDEGIVPSAHTYVSVLSACANLTLIERGKQVHGHIARSISLSFINNLFLSNSLIDMYCKCGDMASAVRLFETSEDKDIITWNAIITGFAQNGHGHNSLSVFQRMLKAKVMPNHVTFLGVLSACSHGGLLGEALEIFYSMERDFGVIPRPDHYAALIDVLGRKNRLEEALDLILTSSNGSDHVGMWGALLGACQVHGNLALAERAAKALFELEPNNSGRFVMLSNIYASTGKWGDVSQVRELMTQRGLRKNAALSWIDIRNERHEFVAKDKCHIQIEQIYEMLDILVEHMMDFGYLILADLKFIE</sequence>
<dbReference type="KEGG" id="dcr:108205349"/>
<dbReference type="Pfam" id="PF01535">
    <property type="entry name" value="PPR"/>
    <property type="match status" value="6"/>
</dbReference>
<evidence type="ECO:0000313" key="3">
    <source>
        <dbReference type="EMBL" id="WOG82097.1"/>
    </source>
</evidence>
<dbReference type="InterPro" id="IPR046848">
    <property type="entry name" value="E_motif"/>
</dbReference>
<keyword evidence="4" id="KW-1185">Reference proteome</keyword>
<dbReference type="Proteomes" id="UP000077755">
    <property type="component" value="Chromosome 1"/>
</dbReference>
<feature type="repeat" description="PPR" evidence="2">
    <location>
        <begin position="170"/>
        <end position="204"/>
    </location>
</feature>
<dbReference type="PROSITE" id="PS51375">
    <property type="entry name" value="PPR"/>
    <property type="match status" value="5"/>
</dbReference>
<evidence type="ECO:0000256" key="1">
    <source>
        <dbReference type="ARBA" id="ARBA00022737"/>
    </source>
</evidence>
<dbReference type="Gene3D" id="1.25.40.10">
    <property type="entry name" value="Tetratricopeptide repeat domain"/>
    <property type="match status" value="4"/>
</dbReference>
<reference evidence="3" key="1">
    <citation type="journal article" date="2016" name="Nat. Genet.">
        <title>A high-quality carrot genome assembly provides new insights into carotenoid accumulation and asterid genome evolution.</title>
        <authorList>
            <person name="Iorizzo M."/>
            <person name="Ellison S."/>
            <person name="Senalik D."/>
            <person name="Zeng P."/>
            <person name="Satapoomin P."/>
            <person name="Huang J."/>
            <person name="Bowman M."/>
            <person name="Iovene M."/>
            <person name="Sanseverino W."/>
            <person name="Cavagnaro P."/>
            <person name="Yildiz M."/>
            <person name="Macko-Podgorni A."/>
            <person name="Moranska E."/>
            <person name="Grzebelus E."/>
            <person name="Grzebelus D."/>
            <person name="Ashrafi H."/>
            <person name="Zheng Z."/>
            <person name="Cheng S."/>
            <person name="Spooner D."/>
            <person name="Van Deynze A."/>
            <person name="Simon P."/>
        </authorList>
    </citation>
    <scope>NUCLEOTIDE SEQUENCE</scope>
    <source>
        <tissue evidence="3">Leaf</tissue>
    </source>
</reference>
<gene>
    <name evidence="3" type="ORF">DCAR_0101258</name>
</gene>
<dbReference type="InterPro" id="IPR046960">
    <property type="entry name" value="PPR_At4g14850-like_plant"/>
</dbReference>
<name>A0AAF1AIW9_DAUCS</name>
<dbReference type="NCBIfam" id="TIGR00756">
    <property type="entry name" value="PPR"/>
    <property type="match status" value="6"/>
</dbReference>
<accession>A0AAF1AIW9</accession>
<dbReference type="EMBL" id="CP093343">
    <property type="protein sequence ID" value="WOG82097.1"/>
    <property type="molecule type" value="Genomic_DNA"/>
</dbReference>